<reference evidence="3" key="1">
    <citation type="journal article" date="2020" name="Stud. Mycol.">
        <title>101 Dothideomycetes genomes: a test case for predicting lifestyles and emergence of pathogens.</title>
        <authorList>
            <person name="Haridas S."/>
            <person name="Albert R."/>
            <person name="Binder M."/>
            <person name="Bloem J."/>
            <person name="Labutti K."/>
            <person name="Salamov A."/>
            <person name="Andreopoulos B."/>
            <person name="Baker S."/>
            <person name="Barry K."/>
            <person name="Bills G."/>
            <person name="Bluhm B."/>
            <person name="Cannon C."/>
            <person name="Castanera R."/>
            <person name="Culley D."/>
            <person name="Daum C."/>
            <person name="Ezra D."/>
            <person name="Gonzalez J."/>
            <person name="Henrissat B."/>
            <person name="Kuo A."/>
            <person name="Liang C."/>
            <person name="Lipzen A."/>
            <person name="Lutzoni F."/>
            <person name="Magnuson J."/>
            <person name="Mondo S."/>
            <person name="Nolan M."/>
            <person name="Ohm R."/>
            <person name="Pangilinan J."/>
            <person name="Park H.-J."/>
            <person name="Ramirez L."/>
            <person name="Alfaro M."/>
            <person name="Sun H."/>
            <person name="Tritt A."/>
            <person name="Yoshinaga Y."/>
            <person name="Zwiers L.-H."/>
            <person name="Turgeon B."/>
            <person name="Goodwin S."/>
            <person name="Spatafora J."/>
            <person name="Crous P."/>
            <person name="Grigoriev I."/>
        </authorList>
    </citation>
    <scope>NUCLEOTIDE SEQUENCE</scope>
    <source>
        <strain evidence="3">ATCC 16933</strain>
    </source>
</reference>
<evidence type="ECO:0000259" key="2">
    <source>
        <dbReference type="Pfam" id="PF17667"/>
    </source>
</evidence>
<dbReference type="Pfam" id="PF17667">
    <property type="entry name" value="Pkinase_fungal"/>
    <property type="match status" value="1"/>
</dbReference>
<name>A0A6A6NLG8_9PEZI</name>
<dbReference type="Gene3D" id="1.10.510.10">
    <property type="entry name" value="Transferase(Phosphotransferase) domain 1"/>
    <property type="match status" value="1"/>
</dbReference>
<keyword evidence="4" id="KW-1185">Reference proteome</keyword>
<accession>A0A6A6NLG8</accession>
<gene>
    <name evidence="3" type="ORF">BDY21DRAFT_382745</name>
</gene>
<sequence>MSEIIKAKPIGNGLNAVRDSFGLVCRDLGVPERSESLSRIDSVTLQNLALNLVSALQTLPASRLLHSTSGGKNLFGDLLRFPTIIGSDEFDLKRSIPLLRTVLDNNVDELVWKEVYNIVAQSALTARGEPSTPPLSEQTPWTFNTGSFAHTSDIRENIDPMLKDEVGDDLKVDHPDVFDAFFGQIPGLHEMTVAVLQSCIEAELPLFQEDVGWIEWPGRCEETAVLHFLRRHVDQFLRFADIHGFRPSKGHRCIATPNTPIPGSVSKRKLDVGLAYNSSNELDKGNGQSYNWSHILIPGELKSNSREDNQSSTWLDLVRYAREIFSAQDTRRFVLGFTLCGSIMRLWEFDRLGVIGSMPFDINKDARMFISVVLGYLWMSEEELGFDPTVGEDDGRYICIRRNGQMERIWLEALVKRQRSVAGRATRCWSGSLIGGSGNRLVVKDSWEHEERPEEGLLLKEATEAGVKNVARYYYHETVFTNGKVDDVRTNVRKGLSDAAGWNPLLLQRAAYPETVTSPMAGTVSASKRGRSSRSSRSSSRTIVRKRSSSDIQASMPPPKRSRSTSPIKQDIKRRNRVHRRLIVYDFGKSIYEASSPRGVLTGLLGGIKGHESLLDAKILHRDISIGNVMLNMTKDDGFLIDFDLAIKIDRDNASGAPSKTGTKVFMAIGALYGDNHNYMHDLESFFWVLFWACIHCTGPGGQRRVSKFQAWNFESTENLAKIKKGSVDEEDKFAKEVDENFTAYCAPLIPCIKELRKVVFPEGKRWLREDRGLYSRIKSIFQQASSGQDALE</sequence>
<dbReference type="Proteomes" id="UP000799766">
    <property type="component" value="Unassembled WGS sequence"/>
</dbReference>
<dbReference type="SUPFAM" id="SSF56112">
    <property type="entry name" value="Protein kinase-like (PK-like)"/>
    <property type="match status" value="1"/>
</dbReference>
<dbReference type="InterPro" id="IPR011009">
    <property type="entry name" value="Kinase-like_dom_sf"/>
</dbReference>
<evidence type="ECO:0000313" key="4">
    <source>
        <dbReference type="Proteomes" id="UP000799766"/>
    </source>
</evidence>
<dbReference type="PANTHER" id="PTHR38248">
    <property type="entry name" value="FUNK1 6"/>
    <property type="match status" value="1"/>
</dbReference>
<dbReference type="EMBL" id="MU001707">
    <property type="protein sequence ID" value="KAF2452571.1"/>
    <property type="molecule type" value="Genomic_DNA"/>
</dbReference>
<evidence type="ECO:0000313" key="3">
    <source>
        <dbReference type="EMBL" id="KAF2452571.1"/>
    </source>
</evidence>
<dbReference type="OrthoDB" id="5584477at2759"/>
<feature type="domain" description="Fungal-type protein kinase" evidence="2">
    <location>
        <begin position="270"/>
        <end position="694"/>
    </location>
</feature>
<dbReference type="InterPro" id="IPR040976">
    <property type="entry name" value="Pkinase_fungal"/>
</dbReference>
<dbReference type="AlphaFoldDB" id="A0A6A6NLG8"/>
<organism evidence="3 4">
    <name type="scientific">Lineolata rhizophorae</name>
    <dbReference type="NCBI Taxonomy" id="578093"/>
    <lineage>
        <taxon>Eukaryota</taxon>
        <taxon>Fungi</taxon>
        <taxon>Dikarya</taxon>
        <taxon>Ascomycota</taxon>
        <taxon>Pezizomycotina</taxon>
        <taxon>Dothideomycetes</taxon>
        <taxon>Dothideomycetes incertae sedis</taxon>
        <taxon>Lineolatales</taxon>
        <taxon>Lineolataceae</taxon>
        <taxon>Lineolata</taxon>
    </lineage>
</organism>
<protein>
    <recommendedName>
        <fullName evidence="2">Fungal-type protein kinase domain-containing protein</fullName>
    </recommendedName>
</protein>
<dbReference type="PANTHER" id="PTHR38248:SF2">
    <property type="entry name" value="FUNK1 11"/>
    <property type="match status" value="1"/>
</dbReference>
<feature type="region of interest" description="Disordered" evidence="1">
    <location>
        <begin position="518"/>
        <end position="573"/>
    </location>
</feature>
<proteinExistence type="predicted"/>
<evidence type="ECO:0000256" key="1">
    <source>
        <dbReference type="SAM" id="MobiDB-lite"/>
    </source>
</evidence>